<accession>A0A402DE33</accession>
<reference evidence="2" key="1">
    <citation type="submission" date="2018-12" db="EMBL/GenBank/DDBJ databases">
        <title>Genome sequence of Microcystis aeruginosa NIES-4285.</title>
        <authorList>
            <person name="Tanabe Y."/>
        </authorList>
    </citation>
    <scope>NUCLEOTIDE SEQUENCE [LARGE SCALE GENOMIC DNA]</scope>
    <source>
        <strain evidence="2">NIES-4285</strain>
    </source>
</reference>
<sequence length="82" mass="9778">MNNLPGQKIKEIFTQYSHSVYYDPKLCQALLKVFCGQYRKEISVLKLNCRLFWFLYGNEVYTDSLFDKIVLKVLPDKYFTIP</sequence>
<evidence type="ECO:0000313" key="1">
    <source>
        <dbReference type="EMBL" id="GCE60448.1"/>
    </source>
</evidence>
<name>A0A402DE33_MICAE</name>
<dbReference type="RefSeq" id="WP_216642655.1">
    <property type="nucleotide sequence ID" value="NZ_BIFY01000036.1"/>
</dbReference>
<dbReference type="AlphaFoldDB" id="A0A402DE33"/>
<proteinExistence type="predicted"/>
<protein>
    <submittedName>
        <fullName evidence="1">Uncharacterized protein</fullName>
    </submittedName>
</protein>
<evidence type="ECO:0000313" key="2">
    <source>
        <dbReference type="Proteomes" id="UP000289660"/>
    </source>
</evidence>
<comment type="caution">
    <text evidence="1">The sequence shown here is derived from an EMBL/GenBank/DDBJ whole genome shotgun (WGS) entry which is preliminary data.</text>
</comment>
<gene>
    <name evidence="1" type="ORF">MiAbB_02369</name>
</gene>
<dbReference type="Proteomes" id="UP000289660">
    <property type="component" value="Unassembled WGS sequence"/>
</dbReference>
<dbReference type="EMBL" id="BIFY01000036">
    <property type="protein sequence ID" value="GCE60448.1"/>
    <property type="molecule type" value="Genomic_DNA"/>
</dbReference>
<organism evidence="1 2">
    <name type="scientific">Microcystis aeruginosa NIES-4285</name>
    <dbReference type="NCBI Taxonomy" id="2497681"/>
    <lineage>
        <taxon>Bacteria</taxon>
        <taxon>Bacillati</taxon>
        <taxon>Cyanobacteriota</taxon>
        <taxon>Cyanophyceae</taxon>
        <taxon>Oscillatoriophycideae</taxon>
        <taxon>Chroococcales</taxon>
        <taxon>Microcystaceae</taxon>
        <taxon>Microcystis</taxon>
    </lineage>
</organism>